<evidence type="ECO:0000256" key="4">
    <source>
        <dbReference type="ARBA" id="ARBA00022840"/>
    </source>
</evidence>
<evidence type="ECO:0000256" key="2">
    <source>
        <dbReference type="ARBA" id="ARBA00022741"/>
    </source>
</evidence>
<keyword evidence="9" id="KW-1185">Reference proteome</keyword>
<protein>
    <recommendedName>
        <fullName evidence="7">Protein kinase domain-containing protein</fullName>
    </recommendedName>
</protein>
<evidence type="ECO:0000313" key="8">
    <source>
        <dbReference type="EMBL" id="GMS86345.1"/>
    </source>
</evidence>
<feature type="domain" description="Protein kinase" evidence="7">
    <location>
        <begin position="231"/>
        <end position="538"/>
    </location>
</feature>
<evidence type="ECO:0000256" key="3">
    <source>
        <dbReference type="ARBA" id="ARBA00022777"/>
    </source>
</evidence>
<dbReference type="PANTHER" id="PTHR11042:SF91">
    <property type="entry name" value="EUKARYOTIC TRANSLATION INITIATION FACTOR 2-ALPHA KINASE"/>
    <property type="match status" value="1"/>
</dbReference>
<dbReference type="Proteomes" id="UP001432027">
    <property type="component" value="Unassembled WGS sequence"/>
</dbReference>
<dbReference type="SMART" id="SM00220">
    <property type="entry name" value="S_TKc"/>
    <property type="match status" value="1"/>
</dbReference>
<accession>A0AAV5STD6</accession>
<comment type="similarity">
    <text evidence="5">Belongs to the protein kinase superfamily. Ser/Thr protein kinase family. GCN2 subfamily.</text>
</comment>
<reference evidence="8" key="1">
    <citation type="submission" date="2023-10" db="EMBL/GenBank/DDBJ databases">
        <title>Genome assembly of Pristionchus species.</title>
        <authorList>
            <person name="Yoshida K."/>
            <person name="Sommer R.J."/>
        </authorList>
    </citation>
    <scope>NUCLEOTIDE SEQUENCE</scope>
    <source>
        <strain evidence="8">RS0144</strain>
    </source>
</reference>
<evidence type="ECO:0000256" key="1">
    <source>
        <dbReference type="ARBA" id="ARBA00022679"/>
    </source>
</evidence>
<evidence type="ECO:0000256" key="6">
    <source>
        <dbReference type="SAM" id="MobiDB-lite"/>
    </source>
</evidence>
<dbReference type="InterPro" id="IPR050339">
    <property type="entry name" value="CC_SR_Kinase"/>
</dbReference>
<dbReference type="PANTHER" id="PTHR11042">
    <property type="entry name" value="EUKARYOTIC TRANSLATION INITIATION FACTOR 2-ALPHA KINASE EIF2-ALPHA KINASE -RELATED"/>
    <property type="match status" value="1"/>
</dbReference>
<dbReference type="GO" id="GO:0005524">
    <property type="term" value="F:ATP binding"/>
    <property type="evidence" value="ECO:0007669"/>
    <property type="project" value="UniProtKB-KW"/>
</dbReference>
<dbReference type="Pfam" id="PF00069">
    <property type="entry name" value="Pkinase"/>
    <property type="match status" value="1"/>
</dbReference>
<dbReference type="SUPFAM" id="SSF56112">
    <property type="entry name" value="Protein kinase-like (PK-like)"/>
    <property type="match status" value="1"/>
</dbReference>
<sequence length="542" mass="62332">MRPPEQRHNCSGNHRRREGRTSSDLHSSLRKKLVYITQKQDDLSAHAHERSNNEVFIQIPHSPPFEASYSQDSSPFFYIANRESLFAVNTVTMEMLPPLYLGGASFYYIVGVHNGVITLMDQGKKWQLISAQLPEGYYDITTFYDEEKAERHRTGWKIKEFFGNLFRKSPSPEQTEVDNNANVIQPEKEQGSATMEKLADSMYLAFKSSVKMSDNFNGEATEFSSKFFNEFTFKQLRGSGGSGCVFEVSSKSDKCAYAVKRIAVAVEELDNAQEEVFTMAQFEHPGFVKYSCIWVEKPPKGWQRQMRFEDGGGSGGEKLVGDCYWSNSYQLRADFENLKELESSRNFRDDDVFIYIQMKLYKKSLADWLVENQTDSSRPISLVSSWFKQLVSAVWYLHDNDIIHSDLKPSNILIDNMNRLVLCTLGKVMKRKIGFEDESTSSRQKNCSLLYMSPEQSSILPRFTFKTDIFALGLILAEMSVVIRNDEERYELFDAYREGEPPNHIFDDEETAEFVAWLADKSSRKRPTCSEILIHPFLRSDG</sequence>
<dbReference type="PROSITE" id="PS50011">
    <property type="entry name" value="PROTEIN_KINASE_DOM"/>
    <property type="match status" value="1"/>
</dbReference>
<keyword evidence="4" id="KW-0067">ATP-binding</keyword>
<evidence type="ECO:0000313" key="9">
    <source>
        <dbReference type="Proteomes" id="UP001432027"/>
    </source>
</evidence>
<keyword evidence="3" id="KW-0418">Kinase</keyword>
<dbReference type="EMBL" id="BTSX01000002">
    <property type="protein sequence ID" value="GMS86345.1"/>
    <property type="molecule type" value="Genomic_DNA"/>
</dbReference>
<dbReference type="AlphaFoldDB" id="A0AAV5STD6"/>
<dbReference type="InterPro" id="IPR000719">
    <property type="entry name" value="Prot_kinase_dom"/>
</dbReference>
<feature type="region of interest" description="Disordered" evidence="6">
    <location>
        <begin position="1"/>
        <end position="26"/>
    </location>
</feature>
<gene>
    <name evidence="8" type="ORF">PENTCL1PPCAC_8520</name>
</gene>
<evidence type="ECO:0000259" key="7">
    <source>
        <dbReference type="PROSITE" id="PS50011"/>
    </source>
</evidence>
<dbReference type="PROSITE" id="PS00108">
    <property type="entry name" value="PROTEIN_KINASE_ST"/>
    <property type="match status" value="1"/>
</dbReference>
<dbReference type="GO" id="GO:0005737">
    <property type="term" value="C:cytoplasm"/>
    <property type="evidence" value="ECO:0007669"/>
    <property type="project" value="TreeGrafter"/>
</dbReference>
<dbReference type="Gene3D" id="1.10.510.10">
    <property type="entry name" value="Transferase(Phosphotransferase) domain 1"/>
    <property type="match status" value="1"/>
</dbReference>
<dbReference type="GO" id="GO:0005634">
    <property type="term" value="C:nucleus"/>
    <property type="evidence" value="ECO:0007669"/>
    <property type="project" value="TreeGrafter"/>
</dbReference>
<keyword evidence="2" id="KW-0547">Nucleotide-binding</keyword>
<dbReference type="InterPro" id="IPR011009">
    <property type="entry name" value="Kinase-like_dom_sf"/>
</dbReference>
<name>A0AAV5STD6_9BILA</name>
<dbReference type="GO" id="GO:0004694">
    <property type="term" value="F:eukaryotic translation initiation factor 2alpha kinase activity"/>
    <property type="evidence" value="ECO:0007669"/>
    <property type="project" value="TreeGrafter"/>
</dbReference>
<keyword evidence="1" id="KW-0808">Transferase</keyword>
<proteinExistence type="inferred from homology"/>
<dbReference type="InterPro" id="IPR008271">
    <property type="entry name" value="Ser/Thr_kinase_AS"/>
</dbReference>
<organism evidence="8 9">
    <name type="scientific">Pristionchus entomophagus</name>
    <dbReference type="NCBI Taxonomy" id="358040"/>
    <lineage>
        <taxon>Eukaryota</taxon>
        <taxon>Metazoa</taxon>
        <taxon>Ecdysozoa</taxon>
        <taxon>Nematoda</taxon>
        <taxon>Chromadorea</taxon>
        <taxon>Rhabditida</taxon>
        <taxon>Rhabditina</taxon>
        <taxon>Diplogasteromorpha</taxon>
        <taxon>Diplogasteroidea</taxon>
        <taxon>Neodiplogasteridae</taxon>
        <taxon>Pristionchus</taxon>
    </lineage>
</organism>
<comment type="caution">
    <text evidence="8">The sequence shown here is derived from an EMBL/GenBank/DDBJ whole genome shotgun (WGS) entry which is preliminary data.</text>
</comment>
<evidence type="ECO:0000256" key="5">
    <source>
        <dbReference type="ARBA" id="ARBA00037982"/>
    </source>
</evidence>
<dbReference type="Gene3D" id="3.30.200.20">
    <property type="entry name" value="Phosphorylase Kinase, domain 1"/>
    <property type="match status" value="1"/>
</dbReference>